<organism evidence="1 2">
    <name type="scientific">Actinokineospora fastidiosa</name>
    <dbReference type="NCBI Taxonomy" id="1816"/>
    <lineage>
        <taxon>Bacteria</taxon>
        <taxon>Bacillati</taxon>
        <taxon>Actinomycetota</taxon>
        <taxon>Actinomycetes</taxon>
        <taxon>Pseudonocardiales</taxon>
        <taxon>Pseudonocardiaceae</taxon>
        <taxon>Actinokineospora</taxon>
    </lineage>
</organism>
<evidence type="ECO:0000313" key="1">
    <source>
        <dbReference type="EMBL" id="GGS59508.1"/>
    </source>
</evidence>
<accession>A0A918GUR2</accession>
<dbReference type="Proteomes" id="UP000660680">
    <property type="component" value="Unassembled WGS sequence"/>
</dbReference>
<name>A0A918GUR2_9PSEU</name>
<sequence length="53" mass="5751">MPVASDQDGGLPRRGCCAGTLIYDLDWDVDAWKLYGHCTPERTIPNPPPAHGS</sequence>
<evidence type="ECO:0000313" key="2">
    <source>
        <dbReference type="Proteomes" id="UP000660680"/>
    </source>
</evidence>
<keyword evidence="2" id="KW-1185">Reference proteome</keyword>
<dbReference type="AlphaFoldDB" id="A0A918GUR2"/>
<protein>
    <submittedName>
        <fullName evidence="1">Uncharacterized protein</fullName>
    </submittedName>
</protein>
<gene>
    <name evidence="1" type="ORF">GCM10010171_63070</name>
</gene>
<reference evidence="1" key="1">
    <citation type="journal article" date="2014" name="Int. J. Syst. Evol. Microbiol.">
        <title>Complete genome sequence of Corynebacterium casei LMG S-19264T (=DSM 44701T), isolated from a smear-ripened cheese.</title>
        <authorList>
            <consortium name="US DOE Joint Genome Institute (JGI-PGF)"/>
            <person name="Walter F."/>
            <person name="Albersmeier A."/>
            <person name="Kalinowski J."/>
            <person name="Ruckert C."/>
        </authorList>
    </citation>
    <scope>NUCLEOTIDE SEQUENCE</scope>
    <source>
        <strain evidence="1">JCM 3276</strain>
    </source>
</reference>
<dbReference type="EMBL" id="BMRB01000011">
    <property type="protein sequence ID" value="GGS59508.1"/>
    <property type="molecule type" value="Genomic_DNA"/>
</dbReference>
<proteinExistence type="predicted"/>
<comment type="caution">
    <text evidence="1">The sequence shown here is derived from an EMBL/GenBank/DDBJ whole genome shotgun (WGS) entry which is preliminary data.</text>
</comment>
<reference evidence="1" key="2">
    <citation type="submission" date="2020-09" db="EMBL/GenBank/DDBJ databases">
        <authorList>
            <person name="Sun Q."/>
            <person name="Ohkuma M."/>
        </authorList>
    </citation>
    <scope>NUCLEOTIDE SEQUENCE</scope>
    <source>
        <strain evidence="1">JCM 3276</strain>
    </source>
</reference>